<feature type="compositionally biased region" description="Basic and acidic residues" evidence="5">
    <location>
        <begin position="189"/>
        <end position="198"/>
    </location>
</feature>
<feature type="region of interest" description="Disordered" evidence="5">
    <location>
        <begin position="72"/>
        <end position="101"/>
    </location>
</feature>
<evidence type="ECO:0000313" key="8">
    <source>
        <dbReference type="Proteomes" id="UP000001449"/>
    </source>
</evidence>
<name>B8C844_THAPS</name>
<feature type="region of interest" description="Disordered" evidence="5">
    <location>
        <begin position="738"/>
        <end position="759"/>
    </location>
</feature>
<dbReference type="InterPro" id="IPR036443">
    <property type="entry name" value="Znf_RanBP2_sf"/>
</dbReference>
<accession>B8C844</accession>
<dbReference type="GeneID" id="7449324"/>
<dbReference type="PROSITE" id="PS50199">
    <property type="entry name" value="ZF_RANBP2_2"/>
    <property type="match status" value="1"/>
</dbReference>
<feature type="region of interest" description="Disordered" evidence="5">
    <location>
        <begin position="1"/>
        <end position="35"/>
    </location>
</feature>
<dbReference type="AlphaFoldDB" id="B8C844"/>
<feature type="compositionally biased region" description="Low complexity" evidence="5">
    <location>
        <begin position="739"/>
        <end position="757"/>
    </location>
</feature>
<evidence type="ECO:0000256" key="1">
    <source>
        <dbReference type="ARBA" id="ARBA00022723"/>
    </source>
</evidence>
<keyword evidence="1" id="KW-0479">Metal-binding</keyword>
<dbReference type="EMBL" id="CM000645">
    <property type="protein sequence ID" value="EED90218.1"/>
    <property type="molecule type" value="Genomic_DNA"/>
</dbReference>
<feature type="region of interest" description="Disordered" evidence="5">
    <location>
        <begin position="651"/>
        <end position="695"/>
    </location>
</feature>
<feature type="compositionally biased region" description="Low complexity" evidence="5">
    <location>
        <begin position="14"/>
        <end position="30"/>
    </location>
</feature>
<evidence type="ECO:0000256" key="5">
    <source>
        <dbReference type="SAM" id="MobiDB-lite"/>
    </source>
</evidence>
<dbReference type="RefSeq" id="XP_002292243.1">
    <property type="nucleotide sequence ID" value="XM_002292207.1"/>
</dbReference>
<dbReference type="Proteomes" id="UP000001449">
    <property type="component" value="Chromosome 9"/>
</dbReference>
<keyword evidence="3" id="KW-0862">Zinc</keyword>
<dbReference type="PROSITE" id="PS01358">
    <property type="entry name" value="ZF_RANBP2_1"/>
    <property type="match status" value="1"/>
</dbReference>
<sequence>MNSYTGDYGGGSSSSGLNNSGTSTNGGASNQDPSAGWENILLNSFYGTGVGAGGGSASGGVEEEVVAWEGTHPTSLSTGQSGGTSQQHQQQHGASPGGGSSSLQNHYYAAAAAAGMFGGGGGYSLSMPSQQGGYDSHGASASGTGGYSTQQQQYGNSSTTTGGAMSQYLDNMAAYDSLNSRGGGQMPLENRRTSHESSESLPNHHQQPADAAGGAGGVYSEYANYYNDGFSSNNAGVSGGSAMGGGGSSNNNLSWGASTSAAAAPHDNSLQEFDYCDMLLRAGGMDASSAASASGNARFNSMFGSAMGVAGGGGRGDSVSYNQYGMGVMVQQQQSKQAKKANALDAFFMTPHTTTAASSKSAPIISSSYHQKNKYRSNMAATTTSTASTYLPHSNSSQPATQIDPLLETFSLSIPAVSLQPLTGSEVVRHIRTKTDDVITRFLPCVEFLVNCQQELRQGLQIANRRKVTQHGKSSRSVANMTPRQFFTNYVAPLPKRFERKNDYIMARDHLIAARLQLDQLVRDAQAALPQGCDHVKNAFLGGMRENESWGLRKWLSKHGGAGSICNDLEEVMRKVKSLNKEDDTTRRLAEILRPIANQAHARLKKEVPQAYQEQSSAHPYLPFFHRLEACLKQMATFNPEEEGDIICLDDSDDEDEPKVVEPVPNETKSSNQKKRARNVGGDEFNNFDANSKKSKTDSLDDFAAKFFCGSDSGGNEETKKCGKDVIVLDLSSDEEDNAPTAAAATAAATQTTTKTADSGLKTGTGQWRCIHCTFLNEAKIVNCLMCNDDDSENGTELANFFAGGFMNQESNHSLANNATMPQNDDALQAADARELECLADHISSGGSLPKEAHHNVHPFWSQSANFSQILMTFRTIVQHPASHQYLEQVDESQLFLAGLPAYKSIVNHPLCFHAIVSALSRSEDALTFPHLTMRLEKGHLDGEGLRQWNMWNGSHLVEAIDLVLLNALAYAGEGNGQQKAQIEALRKILWDGVNSVLRILQPDERRDHLPQKRAPSDGFVSKIGYNTAGSSLV</sequence>
<dbReference type="PaxDb" id="35128-Thaps23969"/>
<feature type="region of interest" description="Disordered" evidence="5">
    <location>
        <begin position="130"/>
        <end position="162"/>
    </location>
</feature>
<gene>
    <name evidence="7" type="ORF">THAPSDRAFT_23969</name>
</gene>
<dbReference type="SMART" id="SM00547">
    <property type="entry name" value="ZnF_RBZ"/>
    <property type="match status" value="1"/>
</dbReference>
<dbReference type="eggNOG" id="ENOG502SJ46">
    <property type="taxonomic scope" value="Eukaryota"/>
</dbReference>
<organism evidence="7 8">
    <name type="scientific">Thalassiosira pseudonana</name>
    <name type="common">Marine diatom</name>
    <name type="synonym">Cyclotella nana</name>
    <dbReference type="NCBI Taxonomy" id="35128"/>
    <lineage>
        <taxon>Eukaryota</taxon>
        <taxon>Sar</taxon>
        <taxon>Stramenopiles</taxon>
        <taxon>Ochrophyta</taxon>
        <taxon>Bacillariophyta</taxon>
        <taxon>Coscinodiscophyceae</taxon>
        <taxon>Thalassiosirophycidae</taxon>
        <taxon>Thalassiosirales</taxon>
        <taxon>Thalassiosiraceae</taxon>
        <taxon>Thalassiosira</taxon>
    </lineage>
</organism>
<feature type="domain" description="RanBP2-type" evidence="6">
    <location>
        <begin position="762"/>
        <end position="793"/>
    </location>
</feature>
<evidence type="ECO:0000256" key="2">
    <source>
        <dbReference type="ARBA" id="ARBA00022771"/>
    </source>
</evidence>
<dbReference type="KEGG" id="tps:THAPSDRAFT_23969"/>
<keyword evidence="2 4" id="KW-0863">Zinc-finger</keyword>
<dbReference type="SUPFAM" id="SSF90209">
    <property type="entry name" value="Ran binding protein zinc finger-like"/>
    <property type="match status" value="1"/>
</dbReference>
<dbReference type="GO" id="GO:0008270">
    <property type="term" value="F:zinc ion binding"/>
    <property type="evidence" value="ECO:0007669"/>
    <property type="project" value="UniProtKB-KW"/>
</dbReference>
<dbReference type="InParanoid" id="B8C844"/>
<keyword evidence="8" id="KW-1185">Reference proteome</keyword>
<reference evidence="7 8" key="1">
    <citation type="journal article" date="2004" name="Science">
        <title>The genome of the diatom Thalassiosira pseudonana: ecology, evolution, and metabolism.</title>
        <authorList>
            <person name="Armbrust E.V."/>
            <person name="Berges J.A."/>
            <person name="Bowler C."/>
            <person name="Green B.R."/>
            <person name="Martinez D."/>
            <person name="Putnam N.H."/>
            <person name="Zhou S."/>
            <person name="Allen A.E."/>
            <person name="Apt K.E."/>
            <person name="Bechner M."/>
            <person name="Brzezinski M.A."/>
            <person name="Chaal B.K."/>
            <person name="Chiovitti A."/>
            <person name="Davis A.K."/>
            <person name="Demarest M.S."/>
            <person name="Detter J.C."/>
            <person name="Glavina T."/>
            <person name="Goodstein D."/>
            <person name="Hadi M.Z."/>
            <person name="Hellsten U."/>
            <person name="Hildebrand M."/>
            <person name="Jenkins B.D."/>
            <person name="Jurka J."/>
            <person name="Kapitonov V.V."/>
            <person name="Kroger N."/>
            <person name="Lau W.W."/>
            <person name="Lane T.W."/>
            <person name="Larimer F.W."/>
            <person name="Lippmeier J.C."/>
            <person name="Lucas S."/>
            <person name="Medina M."/>
            <person name="Montsant A."/>
            <person name="Obornik M."/>
            <person name="Parker M.S."/>
            <person name="Palenik B."/>
            <person name="Pazour G.J."/>
            <person name="Richardson P.M."/>
            <person name="Rynearson T.A."/>
            <person name="Saito M.A."/>
            <person name="Schwartz D.C."/>
            <person name="Thamatrakoln K."/>
            <person name="Valentin K."/>
            <person name="Vardi A."/>
            <person name="Wilkerson F.P."/>
            <person name="Rokhsar D.S."/>
        </authorList>
    </citation>
    <scope>NUCLEOTIDE SEQUENCE [LARGE SCALE GENOMIC DNA]</scope>
    <source>
        <strain evidence="7 8">CCMP1335</strain>
    </source>
</reference>
<feature type="region of interest" description="Disordered" evidence="5">
    <location>
        <begin position="177"/>
        <end position="214"/>
    </location>
</feature>
<reference evidence="7 8" key="2">
    <citation type="journal article" date="2008" name="Nature">
        <title>The Phaeodactylum genome reveals the evolutionary history of diatom genomes.</title>
        <authorList>
            <person name="Bowler C."/>
            <person name="Allen A.E."/>
            <person name="Badger J.H."/>
            <person name="Grimwood J."/>
            <person name="Jabbari K."/>
            <person name="Kuo A."/>
            <person name="Maheswari U."/>
            <person name="Martens C."/>
            <person name="Maumus F."/>
            <person name="Otillar R.P."/>
            <person name="Rayko E."/>
            <person name="Salamov A."/>
            <person name="Vandepoele K."/>
            <person name="Beszteri B."/>
            <person name="Gruber A."/>
            <person name="Heijde M."/>
            <person name="Katinka M."/>
            <person name="Mock T."/>
            <person name="Valentin K."/>
            <person name="Verret F."/>
            <person name="Berges J.A."/>
            <person name="Brownlee C."/>
            <person name="Cadoret J.P."/>
            <person name="Chiovitti A."/>
            <person name="Choi C.J."/>
            <person name="Coesel S."/>
            <person name="De Martino A."/>
            <person name="Detter J.C."/>
            <person name="Durkin C."/>
            <person name="Falciatore A."/>
            <person name="Fournet J."/>
            <person name="Haruta M."/>
            <person name="Huysman M.J."/>
            <person name="Jenkins B.D."/>
            <person name="Jiroutova K."/>
            <person name="Jorgensen R.E."/>
            <person name="Joubert Y."/>
            <person name="Kaplan A."/>
            <person name="Kroger N."/>
            <person name="Kroth P.G."/>
            <person name="La Roche J."/>
            <person name="Lindquist E."/>
            <person name="Lommer M."/>
            <person name="Martin-Jezequel V."/>
            <person name="Lopez P.J."/>
            <person name="Lucas S."/>
            <person name="Mangogna M."/>
            <person name="McGinnis K."/>
            <person name="Medlin L.K."/>
            <person name="Montsant A."/>
            <person name="Oudot-Le Secq M.P."/>
            <person name="Napoli C."/>
            <person name="Obornik M."/>
            <person name="Parker M.S."/>
            <person name="Petit J.L."/>
            <person name="Porcel B.M."/>
            <person name="Poulsen N."/>
            <person name="Robison M."/>
            <person name="Rychlewski L."/>
            <person name="Rynearson T.A."/>
            <person name="Schmutz J."/>
            <person name="Shapiro H."/>
            <person name="Siaut M."/>
            <person name="Stanley M."/>
            <person name="Sussman M.R."/>
            <person name="Taylor A.R."/>
            <person name="Vardi A."/>
            <person name="von Dassow P."/>
            <person name="Vyverman W."/>
            <person name="Willis A."/>
            <person name="Wyrwicz L.S."/>
            <person name="Rokhsar D.S."/>
            <person name="Weissenbach J."/>
            <person name="Armbrust E.V."/>
            <person name="Green B.R."/>
            <person name="Van de Peer Y."/>
            <person name="Grigoriev I.V."/>
        </authorList>
    </citation>
    <scope>NUCLEOTIDE SEQUENCE [LARGE SCALE GENOMIC DNA]</scope>
    <source>
        <strain evidence="7 8">CCMP1335</strain>
    </source>
</reference>
<feature type="compositionally biased region" description="Low complexity" evidence="5">
    <location>
        <begin position="72"/>
        <end position="94"/>
    </location>
</feature>
<evidence type="ECO:0000256" key="3">
    <source>
        <dbReference type="ARBA" id="ARBA00022833"/>
    </source>
</evidence>
<dbReference type="HOGENOM" id="CLU_293826_0_0_1"/>
<feature type="compositionally biased region" description="Low complexity" evidence="5">
    <location>
        <begin position="138"/>
        <end position="162"/>
    </location>
</feature>
<evidence type="ECO:0000256" key="4">
    <source>
        <dbReference type="PROSITE-ProRule" id="PRU00322"/>
    </source>
</evidence>
<evidence type="ECO:0000313" key="7">
    <source>
        <dbReference type="EMBL" id="EED90218.1"/>
    </source>
</evidence>
<dbReference type="InterPro" id="IPR001876">
    <property type="entry name" value="Znf_RanBP2"/>
</dbReference>
<protein>
    <recommendedName>
        <fullName evidence="6">RanBP2-type domain-containing protein</fullName>
    </recommendedName>
</protein>
<evidence type="ECO:0000259" key="6">
    <source>
        <dbReference type="PROSITE" id="PS50199"/>
    </source>
</evidence>
<proteinExistence type="predicted"/>